<comment type="caution">
    <text evidence="1">The sequence shown here is derived from an EMBL/GenBank/DDBJ whole genome shotgun (WGS) entry which is preliminary data.</text>
</comment>
<dbReference type="OrthoDB" id="6105938at2759"/>
<evidence type="ECO:0000313" key="1">
    <source>
        <dbReference type="EMBL" id="VDH95851.1"/>
    </source>
</evidence>
<dbReference type="AlphaFoldDB" id="A0A8B6BVZ0"/>
<gene>
    <name evidence="1" type="ORF">MGAL_10B016558</name>
</gene>
<dbReference type="InterPro" id="IPR011042">
    <property type="entry name" value="6-blade_b-propeller_TolB-like"/>
</dbReference>
<reference evidence="1" key="1">
    <citation type="submission" date="2018-11" db="EMBL/GenBank/DDBJ databases">
        <authorList>
            <person name="Alioto T."/>
            <person name="Alioto T."/>
        </authorList>
    </citation>
    <scope>NUCLEOTIDE SEQUENCE</scope>
</reference>
<name>A0A8B6BVZ0_MYTGA</name>
<organism evidence="1 2">
    <name type="scientific">Mytilus galloprovincialis</name>
    <name type="common">Mediterranean mussel</name>
    <dbReference type="NCBI Taxonomy" id="29158"/>
    <lineage>
        <taxon>Eukaryota</taxon>
        <taxon>Metazoa</taxon>
        <taxon>Spiralia</taxon>
        <taxon>Lophotrochozoa</taxon>
        <taxon>Mollusca</taxon>
        <taxon>Bivalvia</taxon>
        <taxon>Autobranchia</taxon>
        <taxon>Pteriomorphia</taxon>
        <taxon>Mytilida</taxon>
        <taxon>Mytiloidea</taxon>
        <taxon>Mytilidae</taxon>
        <taxon>Mytilinae</taxon>
        <taxon>Mytilus</taxon>
    </lineage>
</organism>
<evidence type="ECO:0008006" key="3">
    <source>
        <dbReference type="Google" id="ProtNLM"/>
    </source>
</evidence>
<dbReference type="SUPFAM" id="SSF101898">
    <property type="entry name" value="NHL repeat"/>
    <property type="match status" value="1"/>
</dbReference>
<proteinExistence type="predicted"/>
<protein>
    <recommendedName>
        <fullName evidence="3">SMP-30/Gluconolactonase/LRE-like region domain-containing protein</fullName>
    </recommendedName>
</protein>
<sequence>MEHQASQIDLMQSQFTKMTQYATQLQMYIGLREIEKITSQATKYFEDFESAEEKNLEVNISSALQSIFQNVKSFGDIKINATSSTCKINAGRKDQAQHFVPKVSGIEQIKPNLLTTLTLPEDMKHLDIYACLILPDEEWEEWDLLHFTKEISMAYILLKTKTAAIKVLKNLSGHIRHKKISDPKGLTLDKNGFVYIASNGNNSIVVVSPDGTTCKTILSEADGIKDPWAIDIKRETRLMIV</sequence>
<dbReference type="Gene3D" id="2.120.10.30">
    <property type="entry name" value="TolB, C-terminal domain"/>
    <property type="match status" value="1"/>
</dbReference>
<dbReference type="Proteomes" id="UP000596742">
    <property type="component" value="Unassembled WGS sequence"/>
</dbReference>
<dbReference type="EMBL" id="UYJE01000728">
    <property type="protein sequence ID" value="VDH95851.1"/>
    <property type="molecule type" value="Genomic_DNA"/>
</dbReference>
<evidence type="ECO:0000313" key="2">
    <source>
        <dbReference type="Proteomes" id="UP000596742"/>
    </source>
</evidence>
<accession>A0A8B6BVZ0</accession>
<keyword evidence="2" id="KW-1185">Reference proteome</keyword>